<accession>A0AAV9B3S1</accession>
<keyword evidence="2" id="KW-0067">ATP-binding</keyword>
<evidence type="ECO:0000313" key="3">
    <source>
        <dbReference type="EMBL" id="KAK1271118.1"/>
    </source>
</evidence>
<dbReference type="GO" id="GO:0005524">
    <property type="term" value="F:ATP binding"/>
    <property type="evidence" value="ECO:0007669"/>
    <property type="project" value="UniProtKB-KW"/>
</dbReference>
<dbReference type="EMBL" id="JAUJYN010000005">
    <property type="protein sequence ID" value="KAK1271118.1"/>
    <property type="molecule type" value="Genomic_DNA"/>
</dbReference>
<dbReference type="GO" id="GO:0005886">
    <property type="term" value="C:plasma membrane"/>
    <property type="evidence" value="ECO:0007669"/>
    <property type="project" value="TreeGrafter"/>
</dbReference>
<dbReference type="Gene3D" id="1.10.510.10">
    <property type="entry name" value="Transferase(Phosphotransferase) domain 1"/>
    <property type="match status" value="1"/>
</dbReference>
<dbReference type="GO" id="GO:0007166">
    <property type="term" value="P:cell surface receptor signaling pathway"/>
    <property type="evidence" value="ECO:0007669"/>
    <property type="project" value="InterPro"/>
</dbReference>
<organism evidence="3 4">
    <name type="scientific">Acorus gramineus</name>
    <name type="common">Dwarf sweet flag</name>
    <dbReference type="NCBI Taxonomy" id="55184"/>
    <lineage>
        <taxon>Eukaryota</taxon>
        <taxon>Viridiplantae</taxon>
        <taxon>Streptophyta</taxon>
        <taxon>Embryophyta</taxon>
        <taxon>Tracheophyta</taxon>
        <taxon>Spermatophyta</taxon>
        <taxon>Magnoliopsida</taxon>
        <taxon>Liliopsida</taxon>
        <taxon>Acoraceae</taxon>
        <taxon>Acorus</taxon>
    </lineage>
</organism>
<evidence type="ECO:0000313" key="4">
    <source>
        <dbReference type="Proteomes" id="UP001179952"/>
    </source>
</evidence>
<protein>
    <submittedName>
        <fullName evidence="3">Cysteine-rich receptor-like protein kinase 19</fullName>
    </submittedName>
</protein>
<evidence type="ECO:0000256" key="1">
    <source>
        <dbReference type="ARBA" id="ARBA00022741"/>
    </source>
</evidence>
<comment type="caution">
    <text evidence="3">The sequence shown here is derived from an EMBL/GenBank/DDBJ whole genome shotgun (WGS) entry which is preliminary data.</text>
</comment>
<keyword evidence="1" id="KW-0547">Nucleotide-binding</keyword>
<dbReference type="PANTHER" id="PTHR27005:SF283">
    <property type="entry name" value="OS02G0633066 PROTEIN"/>
    <property type="match status" value="1"/>
</dbReference>
<dbReference type="Proteomes" id="UP001179952">
    <property type="component" value="Unassembled WGS sequence"/>
</dbReference>
<sequence length="71" mass="8112">MVDPFISSMENNNPGLFLEARFLKEGKTEQLMECAVLAVRCVQEDGEKRPTMKEVAQELRKMSKRSVVNHS</sequence>
<keyword evidence="4" id="KW-1185">Reference proteome</keyword>
<dbReference type="InterPro" id="IPR045274">
    <property type="entry name" value="WAK-like"/>
</dbReference>
<keyword evidence="3" id="KW-0675">Receptor</keyword>
<reference evidence="3" key="2">
    <citation type="submission" date="2023-06" db="EMBL/GenBank/DDBJ databases">
        <authorList>
            <person name="Ma L."/>
            <person name="Liu K.-W."/>
            <person name="Li Z."/>
            <person name="Hsiao Y.-Y."/>
            <person name="Qi Y."/>
            <person name="Fu T."/>
            <person name="Tang G."/>
            <person name="Zhang D."/>
            <person name="Sun W.-H."/>
            <person name="Liu D.-K."/>
            <person name="Li Y."/>
            <person name="Chen G.-Z."/>
            <person name="Liu X.-D."/>
            <person name="Liao X.-Y."/>
            <person name="Jiang Y.-T."/>
            <person name="Yu X."/>
            <person name="Hao Y."/>
            <person name="Huang J."/>
            <person name="Zhao X.-W."/>
            <person name="Ke S."/>
            <person name="Chen Y.-Y."/>
            <person name="Wu W.-L."/>
            <person name="Hsu J.-L."/>
            <person name="Lin Y.-F."/>
            <person name="Huang M.-D."/>
            <person name="Li C.-Y."/>
            <person name="Huang L."/>
            <person name="Wang Z.-W."/>
            <person name="Zhao X."/>
            <person name="Zhong W.-Y."/>
            <person name="Peng D.-H."/>
            <person name="Ahmad S."/>
            <person name="Lan S."/>
            <person name="Zhang J.-S."/>
            <person name="Tsai W.-C."/>
            <person name="Van De Peer Y."/>
            <person name="Liu Z.-J."/>
        </authorList>
    </citation>
    <scope>NUCLEOTIDE SEQUENCE</scope>
    <source>
        <strain evidence="3">SCP</strain>
        <tissue evidence="3">Leaves</tissue>
    </source>
</reference>
<keyword evidence="3" id="KW-0418">Kinase</keyword>
<gene>
    <name evidence="3" type="ORF">QJS04_geneDACA022050</name>
</gene>
<keyword evidence="3" id="KW-0808">Transferase</keyword>
<dbReference type="GO" id="GO:0004674">
    <property type="term" value="F:protein serine/threonine kinase activity"/>
    <property type="evidence" value="ECO:0007669"/>
    <property type="project" value="TreeGrafter"/>
</dbReference>
<evidence type="ECO:0000256" key="2">
    <source>
        <dbReference type="ARBA" id="ARBA00022840"/>
    </source>
</evidence>
<dbReference type="PANTHER" id="PTHR27005">
    <property type="entry name" value="WALL-ASSOCIATED RECEPTOR KINASE-LIKE 21"/>
    <property type="match status" value="1"/>
</dbReference>
<name>A0AAV9B3S1_ACOGR</name>
<proteinExistence type="predicted"/>
<dbReference type="AlphaFoldDB" id="A0AAV9B3S1"/>
<reference evidence="3" key="1">
    <citation type="journal article" date="2023" name="Nat. Commun.">
        <title>Diploid and tetraploid genomes of Acorus and the evolution of monocots.</title>
        <authorList>
            <person name="Ma L."/>
            <person name="Liu K.W."/>
            <person name="Li Z."/>
            <person name="Hsiao Y.Y."/>
            <person name="Qi Y."/>
            <person name="Fu T."/>
            <person name="Tang G.D."/>
            <person name="Zhang D."/>
            <person name="Sun W.H."/>
            <person name="Liu D.K."/>
            <person name="Li Y."/>
            <person name="Chen G.Z."/>
            <person name="Liu X.D."/>
            <person name="Liao X.Y."/>
            <person name="Jiang Y.T."/>
            <person name="Yu X."/>
            <person name="Hao Y."/>
            <person name="Huang J."/>
            <person name="Zhao X.W."/>
            <person name="Ke S."/>
            <person name="Chen Y.Y."/>
            <person name="Wu W.L."/>
            <person name="Hsu J.L."/>
            <person name="Lin Y.F."/>
            <person name="Huang M.D."/>
            <person name="Li C.Y."/>
            <person name="Huang L."/>
            <person name="Wang Z.W."/>
            <person name="Zhao X."/>
            <person name="Zhong W.Y."/>
            <person name="Peng D.H."/>
            <person name="Ahmad S."/>
            <person name="Lan S."/>
            <person name="Zhang J.S."/>
            <person name="Tsai W.C."/>
            <person name="Van de Peer Y."/>
            <person name="Liu Z.J."/>
        </authorList>
    </citation>
    <scope>NUCLEOTIDE SEQUENCE</scope>
    <source>
        <strain evidence="3">SCP</strain>
    </source>
</reference>